<dbReference type="AlphaFoldDB" id="A0A3B4WFX8"/>
<feature type="region of interest" description="Disordered" evidence="10">
    <location>
        <begin position="38"/>
        <end position="57"/>
    </location>
</feature>
<keyword evidence="5" id="KW-0735">Signal-anchor</keyword>
<evidence type="ECO:0000313" key="13">
    <source>
        <dbReference type="Proteomes" id="UP000261360"/>
    </source>
</evidence>
<dbReference type="GO" id="GO:0000139">
    <property type="term" value="C:Golgi membrane"/>
    <property type="evidence" value="ECO:0007669"/>
    <property type="project" value="UniProtKB-SubCell"/>
</dbReference>
<protein>
    <submittedName>
        <fullName evidence="12">Galactose-3-O-sulfotransferase 1a</fullName>
    </submittedName>
</protein>
<evidence type="ECO:0000256" key="10">
    <source>
        <dbReference type="SAM" id="MobiDB-lite"/>
    </source>
</evidence>
<evidence type="ECO:0000256" key="3">
    <source>
        <dbReference type="ARBA" id="ARBA00022679"/>
    </source>
</evidence>
<sequence>MVKRVTVACLLISMTLLYCLSTLRINFSPPELPVPLSCAPQPGQHNTQSSTNGRQQDNNICVPKVDLMFMKTHKTGSSTFINILFRFGEKHKLKFAFPSSRNDFFYPSPFQHTYVQGFKSGMCFNVICNHMRFDASEVAKVMPRDTFYITILRDPAELFESSFHYFRHVVPLTWRIPGEDKMSEFLRDPKLYFSPNGINSFYLKNLLFFDFGQDNTLDPDDPRVEESIRLIGERFHSFILMEHFEESLILLKDTLCWEMDDILFFKLNSRKESTVSKMSPELRAKALQWNGVDWKLYKHFNLTLWEKVEAYGRERMAKDVAELRRRNAEMVEICIEGGHSVAAGNIHEDAMQPWQPIGEKSIMGYNLNKNIDKAYEQLCRKMLTQEIQYLTDLGANLWLTKLLGHVRNIINW</sequence>
<dbReference type="InterPro" id="IPR027417">
    <property type="entry name" value="P-loop_NTPase"/>
</dbReference>
<evidence type="ECO:0000256" key="7">
    <source>
        <dbReference type="ARBA" id="ARBA00023034"/>
    </source>
</evidence>
<evidence type="ECO:0000256" key="2">
    <source>
        <dbReference type="ARBA" id="ARBA00008124"/>
    </source>
</evidence>
<keyword evidence="4" id="KW-0812">Transmembrane</keyword>
<reference evidence="12" key="1">
    <citation type="submission" date="2025-08" db="UniProtKB">
        <authorList>
            <consortium name="Ensembl"/>
        </authorList>
    </citation>
    <scope>IDENTIFICATION</scope>
</reference>
<comment type="similarity">
    <text evidence="2">Belongs to the galactose-3-O-sulfotransferase family.</text>
</comment>
<dbReference type="STRING" id="1841481.ENSSLDP00000001412"/>
<dbReference type="GO" id="GO:0006682">
    <property type="term" value="P:galactosylceramide biosynthetic process"/>
    <property type="evidence" value="ECO:0007669"/>
    <property type="project" value="TreeGrafter"/>
</dbReference>
<keyword evidence="13" id="KW-1185">Reference proteome</keyword>
<keyword evidence="8" id="KW-0472">Membrane</keyword>
<evidence type="ECO:0000256" key="9">
    <source>
        <dbReference type="ARBA" id="ARBA00023180"/>
    </source>
</evidence>
<dbReference type="Gene3D" id="3.40.50.300">
    <property type="entry name" value="P-loop containing nucleotide triphosphate hydrolases"/>
    <property type="match status" value="1"/>
</dbReference>
<dbReference type="InterPro" id="IPR009729">
    <property type="entry name" value="Gal-3-0_sulfotransfrase"/>
</dbReference>
<feature type="compositionally biased region" description="Polar residues" evidence="10">
    <location>
        <begin position="43"/>
        <end position="57"/>
    </location>
</feature>
<evidence type="ECO:0000256" key="4">
    <source>
        <dbReference type="ARBA" id="ARBA00022692"/>
    </source>
</evidence>
<dbReference type="GO" id="GO:0001733">
    <property type="term" value="F:galactosylceramide sulfotransferase activity"/>
    <property type="evidence" value="ECO:0007669"/>
    <property type="project" value="InterPro"/>
</dbReference>
<dbReference type="PANTHER" id="PTHR14647">
    <property type="entry name" value="GALACTOSE-3-O-SULFOTRANSFERASE"/>
    <property type="match status" value="1"/>
</dbReference>
<evidence type="ECO:0000256" key="1">
    <source>
        <dbReference type="ARBA" id="ARBA00004323"/>
    </source>
</evidence>
<keyword evidence="11" id="KW-0732">Signal</keyword>
<evidence type="ECO:0000313" key="12">
    <source>
        <dbReference type="Ensembl" id="ENSSLDP00000001412.1"/>
    </source>
</evidence>
<keyword evidence="6" id="KW-1133">Transmembrane helix</keyword>
<evidence type="ECO:0000256" key="5">
    <source>
        <dbReference type="ARBA" id="ARBA00022968"/>
    </source>
</evidence>
<reference evidence="12" key="2">
    <citation type="submission" date="2025-09" db="UniProtKB">
        <authorList>
            <consortium name="Ensembl"/>
        </authorList>
    </citation>
    <scope>IDENTIFICATION</scope>
</reference>
<dbReference type="Proteomes" id="UP000261360">
    <property type="component" value="Unplaced"/>
</dbReference>
<evidence type="ECO:0000256" key="11">
    <source>
        <dbReference type="SAM" id="SignalP"/>
    </source>
</evidence>
<dbReference type="PANTHER" id="PTHR14647:SF56">
    <property type="entry name" value="GALACTOSYLCERAMIDE SULFOTRANSFERASE"/>
    <property type="match status" value="1"/>
</dbReference>
<keyword evidence="7" id="KW-0333">Golgi apparatus</keyword>
<evidence type="ECO:0000256" key="6">
    <source>
        <dbReference type="ARBA" id="ARBA00022989"/>
    </source>
</evidence>
<dbReference type="Ensembl" id="ENSSLDT00000001493.1">
    <property type="protein sequence ID" value="ENSSLDP00000001412.1"/>
    <property type="gene ID" value="ENSSLDG00000001199.1"/>
</dbReference>
<organism evidence="12 13">
    <name type="scientific">Seriola lalandi dorsalis</name>
    <dbReference type="NCBI Taxonomy" id="1841481"/>
    <lineage>
        <taxon>Eukaryota</taxon>
        <taxon>Metazoa</taxon>
        <taxon>Chordata</taxon>
        <taxon>Craniata</taxon>
        <taxon>Vertebrata</taxon>
        <taxon>Euteleostomi</taxon>
        <taxon>Actinopterygii</taxon>
        <taxon>Neopterygii</taxon>
        <taxon>Teleostei</taxon>
        <taxon>Neoteleostei</taxon>
        <taxon>Acanthomorphata</taxon>
        <taxon>Carangaria</taxon>
        <taxon>Carangiformes</taxon>
        <taxon>Carangidae</taxon>
        <taxon>Seriola</taxon>
    </lineage>
</organism>
<dbReference type="GeneTree" id="ENSGT00950000182923"/>
<name>A0A3B4WFX8_SERLL</name>
<keyword evidence="9" id="KW-0325">Glycoprotein</keyword>
<dbReference type="GO" id="GO:0042552">
    <property type="term" value="P:myelination"/>
    <property type="evidence" value="ECO:0007669"/>
    <property type="project" value="TreeGrafter"/>
</dbReference>
<keyword evidence="3" id="KW-0808">Transferase</keyword>
<feature type="chain" id="PRO_5017321587" evidence="11">
    <location>
        <begin position="22"/>
        <end position="412"/>
    </location>
</feature>
<feature type="signal peptide" evidence="11">
    <location>
        <begin position="1"/>
        <end position="21"/>
    </location>
</feature>
<evidence type="ECO:0000256" key="8">
    <source>
        <dbReference type="ARBA" id="ARBA00023136"/>
    </source>
</evidence>
<comment type="subcellular location">
    <subcellularLocation>
        <location evidence="1">Golgi apparatus membrane</location>
        <topology evidence="1">Single-pass type II membrane protein</topology>
    </subcellularLocation>
</comment>
<dbReference type="SUPFAM" id="SSF52540">
    <property type="entry name" value="P-loop containing nucleoside triphosphate hydrolases"/>
    <property type="match status" value="1"/>
</dbReference>
<proteinExistence type="inferred from homology"/>
<accession>A0A3B4WFX8</accession>
<dbReference type="Pfam" id="PF06990">
    <property type="entry name" value="Gal-3-0_sulfotr"/>
    <property type="match status" value="1"/>
</dbReference>